<dbReference type="Proteomes" id="UP001596383">
    <property type="component" value="Unassembled WGS sequence"/>
</dbReference>
<reference evidence="1 2" key="1">
    <citation type="journal article" date="2019" name="Int. J. Syst. Evol. Microbiol.">
        <title>The Global Catalogue of Microorganisms (GCM) 10K type strain sequencing project: providing services to taxonomists for standard genome sequencing and annotation.</title>
        <authorList>
            <consortium name="The Broad Institute Genomics Platform"/>
            <consortium name="The Broad Institute Genome Sequencing Center for Infectious Disease"/>
            <person name="Wu L."/>
            <person name="Ma J."/>
        </authorList>
    </citation>
    <scope>NUCLEOTIDE SEQUENCE [LARGE SCALE GENOMIC DNA]</scope>
    <source>
        <strain evidence="1 2">LMG 29247</strain>
    </source>
</reference>
<dbReference type="RefSeq" id="WP_273738474.1">
    <property type="nucleotide sequence ID" value="NZ_JAQIVI010000149.1"/>
</dbReference>
<gene>
    <name evidence="1" type="ORF">ACFQE6_10800</name>
</gene>
<evidence type="ECO:0000313" key="2">
    <source>
        <dbReference type="Proteomes" id="UP001596383"/>
    </source>
</evidence>
<organism evidence="1 2">
    <name type="scientific">Natrinema soli</name>
    <dbReference type="NCBI Taxonomy" id="1930624"/>
    <lineage>
        <taxon>Archaea</taxon>
        <taxon>Methanobacteriati</taxon>
        <taxon>Methanobacteriota</taxon>
        <taxon>Stenosarchaea group</taxon>
        <taxon>Halobacteria</taxon>
        <taxon>Halobacteriales</taxon>
        <taxon>Natrialbaceae</taxon>
        <taxon>Natrinema</taxon>
    </lineage>
</organism>
<sequence length="81" mass="8760">MIAGRDPNGCERCDALRPLDARGLCDSCGKVVDRRELRARVANAREQQAQQDLEHQRQLACEADAVAGPEIRAGGDGGGEW</sequence>
<dbReference type="EMBL" id="JBHSWV010000149">
    <property type="protein sequence ID" value="MFC6765455.1"/>
    <property type="molecule type" value="Genomic_DNA"/>
</dbReference>
<comment type="caution">
    <text evidence="1">The sequence shown here is derived from an EMBL/GenBank/DDBJ whole genome shotgun (WGS) entry which is preliminary data.</text>
</comment>
<accession>A0ABD5SLQ6</accession>
<protein>
    <submittedName>
        <fullName evidence="1">Uncharacterized protein</fullName>
    </submittedName>
</protein>
<keyword evidence="2" id="KW-1185">Reference proteome</keyword>
<name>A0ABD5SLQ6_9EURY</name>
<proteinExistence type="predicted"/>
<dbReference type="AlphaFoldDB" id="A0ABD5SLQ6"/>
<evidence type="ECO:0000313" key="1">
    <source>
        <dbReference type="EMBL" id="MFC6765455.1"/>
    </source>
</evidence>